<keyword evidence="7 9" id="KW-0472">Membrane</keyword>
<evidence type="ECO:0000256" key="8">
    <source>
        <dbReference type="ARBA" id="ARBA00023180"/>
    </source>
</evidence>
<comment type="similarity">
    <text evidence="2">Belongs to the nicastrin family.</text>
</comment>
<keyword evidence="6 9" id="KW-1133">Transmembrane helix</keyword>
<evidence type="ECO:0000256" key="6">
    <source>
        <dbReference type="ARBA" id="ARBA00022989"/>
    </source>
</evidence>
<dbReference type="GO" id="GO:0009966">
    <property type="term" value="P:regulation of signal transduction"/>
    <property type="evidence" value="ECO:0007669"/>
    <property type="project" value="InterPro"/>
</dbReference>
<dbReference type="EMBL" id="BPLF01000005">
    <property type="protein sequence ID" value="GIX65585.1"/>
    <property type="molecule type" value="Genomic_DNA"/>
</dbReference>
<evidence type="ECO:0000256" key="7">
    <source>
        <dbReference type="ARBA" id="ARBA00023136"/>
    </source>
</evidence>
<gene>
    <name evidence="11" type="ORF">BcabD6B2_50200</name>
</gene>
<name>A0AAV4M110_BABCB</name>
<evidence type="ECO:0000256" key="3">
    <source>
        <dbReference type="ARBA" id="ARBA00022692"/>
    </source>
</evidence>
<feature type="transmembrane region" description="Helical" evidence="9">
    <location>
        <begin position="530"/>
        <end position="551"/>
    </location>
</feature>
<dbReference type="RefSeq" id="XP_067717654.1">
    <property type="nucleotide sequence ID" value="XM_067861553.1"/>
</dbReference>
<evidence type="ECO:0000256" key="10">
    <source>
        <dbReference type="SAM" id="SignalP"/>
    </source>
</evidence>
<keyword evidence="8" id="KW-0325">Glycoprotein</keyword>
<evidence type="ECO:0000313" key="12">
    <source>
        <dbReference type="Proteomes" id="UP001497744"/>
    </source>
</evidence>
<evidence type="ECO:0000313" key="11">
    <source>
        <dbReference type="EMBL" id="GIX65585.1"/>
    </source>
</evidence>
<dbReference type="InterPro" id="IPR016574">
    <property type="entry name" value="Nicalin"/>
</dbReference>
<dbReference type="AlphaFoldDB" id="A0AAV4M110"/>
<feature type="chain" id="PRO_5043831323" evidence="10">
    <location>
        <begin position="23"/>
        <end position="578"/>
    </location>
</feature>
<evidence type="ECO:0000256" key="2">
    <source>
        <dbReference type="ARBA" id="ARBA00007717"/>
    </source>
</evidence>
<reference evidence="11 12" key="1">
    <citation type="submission" date="2021-06" db="EMBL/GenBank/DDBJ databases">
        <title>Genome sequence of Babesia caballi.</title>
        <authorList>
            <person name="Yamagishi J."/>
            <person name="Kidaka T."/>
            <person name="Ochi A."/>
        </authorList>
    </citation>
    <scope>NUCLEOTIDE SEQUENCE [LARGE SCALE GENOMIC DNA]</scope>
    <source>
        <strain evidence="11">USDA-D6B2</strain>
    </source>
</reference>
<accession>A0AAV4M110</accession>
<dbReference type="PANTHER" id="PTHR31826">
    <property type="entry name" value="NICALIN"/>
    <property type="match status" value="1"/>
</dbReference>
<sequence length="578" mass="64055">MMRGALCTLLLFFATAPLHIEGSSELEVHGLGGVKYSDSHFGFPYPIYYGRLVSIRALHPGLAAKSPGMSDADLEASLLKCMHKNGYTLMFPLNDILKNRFDFFTFRSLLKTSGSVAIILIPPPSHILPGSPNGCTESPMLELDSGDQATVCEHDPSFFHQSTMDKFHDLLVSCNSKALVSVVEESEDSLDVLREYGLGEQVEFAINRYRVTNPSYSQVSGYKSFNIYGTLKTAEDDDKDRDAVFHSDDAKGENADHADSKPKIVISSHLDTFSLLQSYRTAATNNAGLIAVLELVRLFNGLDHHGYELIALLTTGAILNFQGASTFANSYTRIDSVELILSLDDLTGPDLYVHTSSKPTAFSSMFQQHLSSRVKETIKRGVNTKSNVLFFQHEQFTRQKVHSITVTSVKDAAHLPFRQRSFEYKCDSSVLAKHIVSIAQALAETLHCGPLDLNESEIRARIEEWETKLSYPRCSLTWDLHQDEGVRSVVKYLRALLCDIATQKVNSKVAGFGFYANAPMNMTFYVNRTIAYHVYLMLASVVYIVAMWSIIRASPKAALRDIADMVYGGSPRPGPAAA</sequence>
<keyword evidence="5" id="KW-0256">Endoplasmic reticulum</keyword>
<dbReference type="Gene3D" id="3.40.630.10">
    <property type="entry name" value="Zn peptidases"/>
    <property type="match status" value="1"/>
</dbReference>
<organism evidence="11 12">
    <name type="scientific">Babesia caballi</name>
    <dbReference type="NCBI Taxonomy" id="5871"/>
    <lineage>
        <taxon>Eukaryota</taxon>
        <taxon>Sar</taxon>
        <taxon>Alveolata</taxon>
        <taxon>Apicomplexa</taxon>
        <taxon>Aconoidasida</taxon>
        <taxon>Piroplasmida</taxon>
        <taxon>Babesiidae</taxon>
        <taxon>Babesia</taxon>
    </lineage>
</organism>
<dbReference type="Proteomes" id="UP001497744">
    <property type="component" value="Unassembled WGS sequence"/>
</dbReference>
<keyword evidence="12" id="KW-1185">Reference proteome</keyword>
<proteinExistence type="inferred from homology"/>
<evidence type="ECO:0000256" key="1">
    <source>
        <dbReference type="ARBA" id="ARBA00004389"/>
    </source>
</evidence>
<dbReference type="GeneID" id="94197066"/>
<feature type="signal peptide" evidence="10">
    <location>
        <begin position="1"/>
        <end position="22"/>
    </location>
</feature>
<comment type="caution">
    <text evidence="11">The sequence shown here is derived from an EMBL/GenBank/DDBJ whole genome shotgun (WGS) entry which is preliminary data.</text>
</comment>
<dbReference type="SUPFAM" id="SSF53187">
    <property type="entry name" value="Zn-dependent exopeptidases"/>
    <property type="match status" value="1"/>
</dbReference>
<protein>
    <submittedName>
        <fullName evidence="11">Nicalin-1 isoform X2</fullName>
    </submittedName>
</protein>
<keyword evidence="3 9" id="KW-0812">Transmembrane</keyword>
<evidence type="ECO:0000256" key="4">
    <source>
        <dbReference type="ARBA" id="ARBA00022729"/>
    </source>
</evidence>
<evidence type="ECO:0000256" key="5">
    <source>
        <dbReference type="ARBA" id="ARBA00022824"/>
    </source>
</evidence>
<keyword evidence="4 10" id="KW-0732">Signal</keyword>
<comment type="subcellular location">
    <subcellularLocation>
        <location evidence="1">Endoplasmic reticulum membrane</location>
        <topology evidence="1">Single-pass membrane protein</topology>
    </subcellularLocation>
</comment>
<evidence type="ECO:0000256" key="9">
    <source>
        <dbReference type="SAM" id="Phobius"/>
    </source>
</evidence>
<dbReference type="GO" id="GO:0005789">
    <property type="term" value="C:endoplasmic reticulum membrane"/>
    <property type="evidence" value="ECO:0007669"/>
    <property type="project" value="UniProtKB-SubCell"/>
</dbReference>